<sequence>MAMHWFRGGGGTRFKFGYLHKSASRLQKYENFINTMLIICTDSKRPAVTDGAFGPGAVTRPPITPVPPANVFGLGAVTRPRPFMTPVPPANVFGPGAVTRPPIAFVPPANVFGPGAMARPPIALVPPANVFGPGAVARPPITPVPPANVFGPGAVARPPIAPVPSANVFGPGAVTRPPIAPVPSANVFGPGAVTRPPITPVPPANVFGHGAVTRPPIAPAPPANVFGHGAVTRPPMTPVPPATDFGPGAVTRPHIAPVPPVNEPQFKVYVGKIASTVDNDFVLSLLQVCGIVKSWNPVINPIDGTPTGFGFCDFESAEGSLRAWRLLNKLRIDGQELLACGSSLGSRLGSPRGGSAIVSHDDLGNSGGVVGSGLVHLSRVRRWADRWAHVPVNVNEATRQHLQKYCENTTEEKANEIDMAAMQTIHSMVEERMRCKFLGSPIQSVQASTSFSDEKGDGHTRSGALEERTSKRQREKEEHLGESKVVCLQGWKDKEVISAGKPSLQIDAISSMYVPMEPESTIEHERKRQRREIDGFHKSNGEGKGIVSLPVLVSDKLNSSAPGEKVSFELQATSKSGNKETFDAEQLLAAIPKTKEELFAYDVNWAIYDKHGLHERMRHWVSEKSIEVFGEEIAEFVEYVVASTKEHCLLVAQVRRVITKKLAQFLLVAQGRVLLARSVCVVSGEEVKWDSFQRVPHAGVSS</sequence>
<dbReference type="EnsemblPlants" id="EMT07610">
    <property type="protein sequence ID" value="EMT07610"/>
    <property type="gene ID" value="F775_17285"/>
</dbReference>
<accession>M8B1Y9</accession>
<dbReference type="InterPro" id="IPR002483">
    <property type="entry name" value="PWI_dom"/>
</dbReference>
<dbReference type="Gene3D" id="1.20.1390.10">
    <property type="entry name" value="PWI domain"/>
    <property type="match status" value="1"/>
</dbReference>
<dbReference type="AlphaFoldDB" id="M8B1Y9"/>
<evidence type="ECO:0000256" key="2">
    <source>
        <dbReference type="SAM" id="MobiDB-lite"/>
    </source>
</evidence>
<organism evidence="3">
    <name type="scientific">Aegilops tauschii</name>
    <name type="common">Tausch's goatgrass</name>
    <name type="synonym">Aegilops squarrosa</name>
    <dbReference type="NCBI Taxonomy" id="37682"/>
    <lineage>
        <taxon>Eukaryota</taxon>
        <taxon>Viridiplantae</taxon>
        <taxon>Streptophyta</taxon>
        <taxon>Embryophyta</taxon>
        <taxon>Tracheophyta</taxon>
        <taxon>Spermatophyta</taxon>
        <taxon>Magnoliopsida</taxon>
        <taxon>Liliopsida</taxon>
        <taxon>Poales</taxon>
        <taxon>Poaceae</taxon>
        <taxon>BOP clade</taxon>
        <taxon>Pooideae</taxon>
        <taxon>Triticodae</taxon>
        <taxon>Triticeae</taxon>
        <taxon>Triticinae</taxon>
        <taxon>Aegilops</taxon>
    </lineage>
</organism>
<protein>
    <submittedName>
        <fullName evidence="3">RNA-binding protein 25</fullName>
    </submittedName>
</protein>
<dbReference type="InterPro" id="IPR000504">
    <property type="entry name" value="RRM_dom"/>
</dbReference>
<feature type="region of interest" description="Disordered" evidence="2">
    <location>
        <begin position="446"/>
        <end position="479"/>
    </location>
</feature>
<reference evidence="3" key="1">
    <citation type="submission" date="2015-06" db="UniProtKB">
        <authorList>
            <consortium name="EnsemblPlants"/>
        </authorList>
    </citation>
    <scope>IDENTIFICATION</scope>
</reference>
<dbReference type="PROSITE" id="PS50102">
    <property type="entry name" value="RRM"/>
    <property type="match status" value="1"/>
</dbReference>
<feature type="compositionally biased region" description="Basic and acidic residues" evidence="2">
    <location>
        <begin position="452"/>
        <end position="479"/>
    </location>
</feature>
<dbReference type="Gene3D" id="3.30.70.330">
    <property type="match status" value="1"/>
</dbReference>
<dbReference type="PANTHER" id="PTHR47334">
    <property type="entry name" value="SPLICING FACTOR PWI DOMAIN-CONTAINING PROTEIN / RNA RECOGNITION MOTIF (RRM)-CONTAINING PROTEIN"/>
    <property type="match status" value="1"/>
</dbReference>
<keyword evidence="1" id="KW-0694">RNA-binding</keyword>
<dbReference type="PANTHER" id="PTHR47334:SF3">
    <property type="entry name" value="PWI DOMAIN-CONTAINING PROTEIN"/>
    <property type="match status" value="1"/>
</dbReference>
<dbReference type="SMART" id="SM00360">
    <property type="entry name" value="RRM"/>
    <property type="match status" value="1"/>
</dbReference>
<dbReference type="InterPro" id="IPR012677">
    <property type="entry name" value="Nucleotide-bd_a/b_plait_sf"/>
</dbReference>
<dbReference type="PROSITE" id="PS51025">
    <property type="entry name" value="PWI"/>
    <property type="match status" value="1"/>
</dbReference>
<dbReference type="InterPro" id="IPR053294">
    <property type="entry name" value="RBM_PWI_domain"/>
</dbReference>
<dbReference type="InterPro" id="IPR034268">
    <property type="entry name" value="RBM25_RRM"/>
</dbReference>
<dbReference type="Pfam" id="PF00076">
    <property type="entry name" value="RRM_1"/>
    <property type="match status" value="1"/>
</dbReference>
<proteinExistence type="predicted"/>
<dbReference type="InterPro" id="IPR035979">
    <property type="entry name" value="RBD_domain_sf"/>
</dbReference>
<evidence type="ECO:0000313" key="3">
    <source>
        <dbReference type="EnsemblPlants" id="EMT07610"/>
    </source>
</evidence>
<dbReference type="CDD" id="cd12446">
    <property type="entry name" value="RRM_RBM25"/>
    <property type="match status" value="1"/>
</dbReference>
<dbReference type="GO" id="GO:0003723">
    <property type="term" value="F:RNA binding"/>
    <property type="evidence" value="ECO:0007669"/>
    <property type="project" value="UniProtKB-UniRule"/>
</dbReference>
<dbReference type="SUPFAM" id="SSF54928">
    <property type="entry name" value="RNA-binding domain, RBD"/>
    <property type="match status" value="1"/>
</dbReference>
<name>M8B1Y9_AEGTA</name>
<evidence type="ECO:0000256" key="1">
    <source>
        <dbReference type="PROSITE-ProRule" id="PRU00176"/>
    </source>
</evidence>